<dbReference type="EMBL" id="CP003154">
    <property type="protein sequence ID" value="AFL73868.1"/>
    <property type="molecule type" value="Genomic_DNA"/>
</dbReference>
<dbReference type="eggNOG" id="ENOG5033KKA">
    <property type="taxonomic scope" value="Bacteria"/>
</dbReference>
<organism evidence="1 2">
    <name type="scientific">Thiocystis violascens (strain ATCC 17096 / DSM 198 / 6111)</name>
    <name type="common">Chromatium violascens</name>
    <dbReference type="NCBI Taxonomy" id="765911"/>
    <lineage>
        <taxon>Bacteria</taxon>
        <taxon>Pseudomonadati</taxon>
        <taxon>Pseudomonadota</taxon>
        <taxon>Gammaproteobacteria</taxon>
        <taxon>Chromatiales</taxon>
        <taxon>Chromatiaceae</taxon>
        <taxon>Thiocystis</taxon>
    </lineage>
</organism>
<protein>
    <recommendedName>
        <fullName evidence="3">DUF2946 domain-containing protein</fullName>
    </recommendedName>
</protein>
<proteinExistence type="predicted"/>
<gene>
    <name evidence="1" type="ordered locus">Thivi_1900</name>
</gene>
<dbReference type="STRING" id="765911.Thivi_1900"/>
<keyword evidence="2" id="KW-1185">Reference proteome</keyword>
<accession>I3YA50</accession>
<dbReference type="Proteomes" id="UP000006062">
    <property type="component" value="Chromosome"/>
</dbReference>
<evidence type="ECO:0000313" key="2">
    <source>
        <dbReference type="Proteomes" id="UP000006062"/>
    </source>
</evidence>
<evidence type="ECO:0008006" key="3">
    <source>
        <dbReference type="Google" id="ProtNLM"/>
    </source>
</evidence>
<dbReference type="AlphaFoldDB" id="I3YA50"/>
<name>I3YA50_THIV6</name>
<dbReference type="HOGENOM" id="CLU_1786026_0_0_6"/>
<dbReference type="KEGG" id="tvi:Thivi_1900"/>
<evidence type="ECO:0000313" key="1">
    <source>
        <dbReference type="EMBL" id="AFL73868.1"/>
    </source>
</evidence>
<sequence length="145" mass="15368">MGGFGGVRLDGAGGLQLPASITIFPRMHVSSQTARWIVLLCLLTFQAQVMAGIWLDCKNSNPTSDVADCPMHALDRSVDVAFDGEQLLKCAKCALAVAFGVIHGLPSATVVRMLPAGSDRHANPASVDYCFFPDRAARPPDPSTV</sequence>
<reference evidence="1 2" key="1">
    <citation type="submission" date="2012-06" db="EMBL/GenBank/DDBJ databases">
        <title>Complete sequence of Thiocystis violascens DSM 198.</title>
        <authorList>
            <consortium name="US DOE Joint Genome Institute"/>
            <person name="Lucas S."/>
            <person name="Han J."/>
            <person name="Lapidus A."/>
            <person name="Cheng J.-F."/>
            <person name="Goodwin L."/>
            <person name="Pitluck S."/>
            <person name="Peters L."/>
            <person name="Ovchinnikova G."/>
            <person name="Teshima H."/>
            <person name="Detter J.C."/>
            <person name="Han C."/>
            <person name="Tapia R."/>
            <person name="Land M."/>
            <person name="Hauser L."/>
            <person name="Kyrpides N."/>
            <person name="Ivanova N."/>
            <person name="Pagani I."/>
            <person name="Vogl K."/>
            <person name="Liu Z."/>
            <person name="Frigaard N.-U."/>
            <person name="Bryant D."/>
            <person name="Woyke T."/>
        </authorList>
    </citation>
    <scope>NUCLEOTIDE SEQUENCE [LARGE SCALE GENOMIC DNA]</scope>
    <source>
        <strain evidence="2">ATCC 17096 / DSM 198 / 6111</strain>
    </source>
</reference>